<dbReference type="Proteomes" id="UP001187682">
    <property type="component" value="Unassembled WGS sequence"/>
</dbReference>
<reference evidence="3" key="1">
    <citation type="submission" date="2018-03" db="EMBL/GenBank/DDBJ databases">
        <authorList>
            <person name="Guldener U."/>
        </authorList>
    </citation>
    <scope>NUCLEOTIDE SEQUENCE</scope>
</reference>
<gene>
    <name evidence="3" type="ORF">DNG_08434</name>
</gene>
<keyword evidence="1" id="KW-0175">Coiled coil</keyword>
<keyword evidence="4" id="KW-1185">Reference proteome</keyword>
<evidence type="ECO:0000313" key="4">
    <source>
        <dbReference type="Proteomes" id="UP001187682"/>
    </source>
</evidence>
<feature type="compositionally biased region" description="Polar residues" evidence="2">
    <location>
        <begin position="46"/>
        <end position="57"/>
    </location>
</feature>
<proteinExistence type="predicted"/>
<comment type="caution">
    <text evidence="3">The sequence shown here is derived from an EMBL/GenBank/DDBJ whole genome shotgun (WGS) entry which is preliminary data.</text>
</comment>
<sequence length="447" mass="48357">MEAPIKLGATVPHGKAAGYASSGRSSSETASSGSVSSPTSTTGTSIREQSLPSNGIHSPQVIASPVAFVTIGELQYASGEIRAMADIVAQARNASELPPTQSSPLDAQVIIEDYTLLSRLRLARGDPALPPPKEYTNLRVEAARRIRERDAGLENEECRREASKRVESYLRVVGQEKRFYELAREMSKGKGEGRDMEGIADEIMAVVEREIGTTAESLDLAVGELDSTTSTLDTTASALDRLFGAVGDTANIMDTTASGLTYTATTLDATATTLNATASVLTSQISALTAQLYVLTDLWRSQRLSPTQGAPATSATRPDARHDIHQAVNLTLEDVVRGEVTRALRQAMNHTQEPYPPRNSDSSITRHSPSWTTAMRTGDSFLDSASGDILDTANTNLREVKERRTNEESNAQEKRCRRVRKYARAVISRILGQPGSLYSSRRVGRVF</sequence>
<name>A0AAE8SZ66_9PEZI</name>
<accession>A0AAE8SZ66</accession>
<organism evidence="3 4">
    <name type="scientific">Cephalotrichum gorgonifer</name>
    <dbReference type="NCBI Taxonomy" id="2041049"/>
    <lineage>
        <taxon>Eukaryota</taxon>
        <taxon>Fungi</taxon>
        <taxon>Dikarya</taxon>
        <taxon>Ascomycota</taxon>
        <taxon>Pezizomycotina</taxon>
        <taxon>Sordariomycetes</taxon>
        <taxon>Hypocreomycetidae</taxon>
        <taxon>Microascales</taxon>
        <taxon>Microascaceae</taxon>
        <taxon>Cephalotrichum</taxon>
    </lineage>
</organism>
<dbReference type="EMBL" id="ONZQ02000013">
    <property type="protein sequence ID" value="SPO05747.1"/>
    <property type="molecule type" value="Genomic_DNA"/>
</dbReference>
<evidence type="ECO:0000256" key="1">
    <source>
        <dbReference type="SAM" id="Coils"/>
    </source>
</evidence>
<evidence type="ECO:0000256" key="2">
    <source>
        <dbReference type="SAM" id="MobiDB-lite"/>
    </source>
</evidence>
<dbReference type="AlphaFoldDB" id="A0AAE8SZ66"/>
<feature type="coiled-coil region" evidence="1">
    <location>
        <begin position="390"/>
        <end position="417"/>
    </location>
</feature>
<feature type="compositionally biased region" description="Low complexity" evidence="2">
    <location>
        <begin position="14"/>
        <end position="45"/>
    </location>
</feature>
<feature type="region of interest" description="Disordered" evidence="2">
    <location>
        <begin position="1"/>
        <end position="57"/>
    </location>
</feature>
<protein>
    <submittedName>
        <fullName evidence="3">Uncharacterized protein</fullName>
    </submittedName>
</protein>
<evidence type="ECO:0000313" key="3">
    <source>
        <dbReference type="EMBL" id="SPO05747.1"/>
    </source>
</evidence>